<keyword evidence="1" id="KW-0436">Ligase</keyword>
<protein>
    <submittedName>
        <fullName evidence="1">2'-5' RNA ligase</fullName>
    </submittedName>
</protein>
<accession>A0A1H6SUL1</accession>
<dbReference type="GO" id="GO:0016874">
    <property type="term" value="F:ligase activity"/>
    <property type="evidence" value="ECO:0007669"/>
    <property type="project" value="UniProtKB-KW"/>
</dbReference>
<dbReference type="STRING" id="529704.SAMN02927913_1342"/>
<dbReference type="AlphaFoldDB" id="A0A1H6SUL1"/>
<gene>
    <name evidence="1" type="ORF">SAMN04487997_1427</name>
</gene>
<reference evidence="1 2" key="1">
    <citation type="submission" date="2016-10" db="EMBL/GenBank/DDBJ databases">
        <authorList>
            <person name="de Groot N.N."/>
        </authorList>
    </citation>
    <scope>NUCLEOTIDE SEQUENCE [LARGE SCALE GENOMIC DNA]</scope>
    <source>
        <strain evidence="1 2">DSM 26515</strain>
    </source>
</reference>
<organism evidence="1 2">
    <name type="scientific">Frateuria terrea</name>
    <dbReference type="NCBI Taxonomy" id="529704"/>
    <lineage>
        <taxon>Bacteria</taxon>
        <taxon>Pseudomonadati</taxon>
        <taxon>Pseudomonadota</taxon>
        <taxon>Gammaproteobacteria</taxon>
        <taxon>Lysobacterales</taxon>
        <taxon>Rhodanobacteraceae</taxon>
        <taxon>Frateuria</taxon>
    </lineage>
</organism>
<sequence>MAAFLAVLTPEADAVVGHLRERWDPAVQRGLGAHITLRYPFLPLRALSSRDRELLADAVTSVPSFHYTLARVSHFPSTVFLDPEPASPFAALRTTVDQVFEQRLPEDPFPRYAPHLSVARHVRGSRAEVLAALDSALAGSGGAIRAACKAVVLLDRTGGGPWQVHMHLPLGQSRPF</sequence>
<name>A0A1H6SUL1_9GAMM</name>
<evidence type="ECO:0000313" key="1">
    <source>
        <dbReference type="EMBL" id="SEI67635.1"/>
    </source>
</evidence>
<keyword evidence="2" id="KW-1185">Reference proteome</keyword>
<dbReference type="InterPro" id="IPR009097">
    <property type="entry name" value="Cyclic_Pdiesterase"/>
</dbReference>
<dbReference type="Pfam" id="PF13563">
    <property type="entry name" value="2_5_RNA_ligase2"/>
    <property type="match status" value="1"/>
</dbReference>
<evidence type="ECO:0000313" key="2">
    <source>
        <dbReference type="Proteomes" id="UP000199420"/>
    </source>
</evidence>
<dbReference type="SUPFAM" id="SSF55144">
    <property type="entry name" value="LigT-like"/>
    <property type="match status" value="1"/>
</dbReference>
<dbReference type="RefSeq" id="WP_175483679.1">
    <property type="nucleotide sequence ID" value="NZ_FNYC01000002.1"/>
</dbReference>
<dbReference type="EMBL" id="FNYC01000002">
    <property type="protein sequence ID" value="SEI67635.1"/>
    <property type="molecule type" value="Genomic_DNA"/>
</dbReference>
<dbReference type="Proteomes" id="UP000199420">
    <property type="component" value="Unassembled WGS sequence"/>
</dbReference>
<proteinExistence type="predicted"/>
<dbReference type="Gene3D" id="3.90.1140.10">
    <property type="entry name" value="Cyclic phosphodiesterase"/>
    <property type="match status" value="1"/>
</dbReference>